<keyword evidence="1" id="KW-0472">Membrane</keyword>
<dbReference type="OrthoDB" id="258610at2"/>
<gene>
    <name evidence="3" type="ORF">EDD65_104140</name>
</gene>
<dbReference type="InterPro" id="IPR011330">
    <property type="entry name" value="Glyco_hydro/deAcase_b/a-brl"/>
</dbReference>
<dbReference type="PANTHER" id="PTHR10587">
    <property type="entry name" value="GLYCOSYL TRANSFERASE-RELATED"/>
    <property type="match status" value="1"/>
</dbReference>
<dbReference type="EMBL" id="SMAE01000004">
    <property type="protein sequence ID" value="TCS90597.1"/>
    <property type="molecule type" value="Genomic_DNA"/>
</dbReference>
<organism evidence="3 4">
    <name type="scientific">Keratinibaculum paraultunense</name>
    <dbReference type="NCBI Taxonomy" id="1278232"/>
    <lineage>
        <taxon>Bacteria</taxon>
        <taxon>Bacillati</taxon>
        <taxon>Bacillota</taxon>
        <taxon>Tissierellia</taxon>
        <taxon>Tissierellales</taxon>
        <taxon>Tepidimicrobiaceae</taxon>
        <taxon>Keratinibaculum</taxon>
    </lineage>
</organism>
<keyword evidence="4" id="KW-1185">Reference proteome</keyword>
<dbReference type="Gene3D" id="3.20.20.370">
    <property type="entry name" value="Glycoside hydrolase/deacetylase"/>
    <property type="match status" value="1"/>
</dbReference>
<dbReference type="CDD" id="cd10944">
    <property type="entry name" value="CE4_SmPgdA_like"/>
    <property type="match status" value="1"/>
</dbReference>
<dbReference type="GO" id="GO:0016810">
    <property type="term" value="F:hydrolase activity, acting on carbon-nitrogen (but not peptide) bonds"/>
    <property type="evidence" value="ECO:0007669"/>
    <property type="project" value="InterPro"/>
</dbReference>
<evidence type="ECO:0000313" key="3">
    <source>
        <dbReference type="EMBL" id="TCS90597.1"/>
    </source>
</evidence>
<comment type="caution">
    <text evidence="3">The sequence shown here is derived from an EMBL/GenBank/DDBJ whole genome shotgun (WGS) entry which is preliminary data.</text>
</comment>
<dbReference type="AlphaFoldDB" id="A0A4R3KXK7"/>
<feature type="transmembrane region" description="Helical" evidence="1">
    <location>
        <begin position="20"/>
        <end position="39"/>
    </location>
</feature>
<dbReference type="Proteomes" id="UP000294567">
    <property type="component" value="Unassembled WGS sequence"/>
</dbReference>
<dbReference type="PROSITE" id="PS51677">
    <property type="entry name" value="NODB"/>
    <property type="match status" value="1"/>
</dbReference>
<feature type="domain" description="NodB homology" evidence="2">
    <location>
        <begin position="92"/>
        <end position="280"/>
    </location>
</feature>
<evidence type="ECO:0000259" key="2">
    <source>
        <dbReference type="PROSITE" id="PS51677"/>
    </source>
</evidence>
<name>A0A4R3KXK7_9FIRM</name>
<protein>
    <submittedName>
        <fullName evidence="3">Peptidoglycan/xylan/chitin deacetylase (PgdA/CDA1 family)</fullName>
    </submittedName>
</protein>
<accession>A0A4R3KXK7</accession>
<dbReference type="RefSeq" id="WP_132026931.1">
    <property type="nucleotide sequence ID" value="NZ_CP068564.1"/>
</dbReference>
<dbReference type="Pfam" id="PF01522">
    <property type="entry name" value="Polysacc_deac_1"/>
    <property type="match status" value="1"/>
</dbReference>
<keyword evidence="1" id="KW-0812">Transmembrane</keyword>
<proteinExistence type="predicted"/>
<dbReference type="PANTHER" id="PTHR10587:SF125">
    <property type="entry name" value="POLYSACCHARIDE DEACETYLASE YHEN-RELATED"/>
    <property type="match status" value="1"/>
</dbReference>
<dbReference type="InterPro" id="IPR050248">
    <property type="entry name" value="Polysacc_deacetylase_ArnD"/>
</dbReference>
<dbReference type="GO" id="GO:0005975">
    <property type="term" value="P:carbohydrate metabolic process"/>
    <property type="evidence" value="ECO:0007669"/>
    <property type="project" value="InterPro"/>
</dbReference>
<reference evidence="3 4" key="1">
    <citation type="submission" date="2019-03" db="EMBL/GenBank/DDBJ databases">
        <title>Genomic Encyclopedia of Type Strains, Phase IV (KMG-IV): sequencing the most valuable type-strain genomes for metagenomic binning, comparative biology and taxonomic classification.</title>
        <authorList>
            <person name="Goeker M."/>
        </authorList>
    </citation>
    <scope>NUCLEOTIDE SEQUENCE [LARGE SCALE GENOMIC DNA]</scope>
    <source>
        <strain evidence="3 4">DSM 26752</strain>
    </source>
</reference>
<evidence type="ECO:0000256" key="1">
    <source>
        <dbReference type="SAM" id="Phobius"/>
    </source>
</evidence>
<dbReference type="SUPFAM" id="SSF88713">
    <property type="entry name" value="Glycoside hydrolase/deacetylase"/>
    <property type="match status" value="1"/>
</dbReference>
<keyword evidence="1" id="KW-1133">Transmembrane helix</keyword>
<evidence type="ECO:0000313" key="4">
    <source>
        <dbReference type="Proteomes" id="UP000294567"/>
    </source>
</evidence>
<dbReference type="InterPro" id="IPR002509">
    <property type="entry name" value="NODB_dom"/>
</dbReference>
<sequence length="283" mass="32906">MTRSQRLEVKKNRIRRKKFLITFLMVLILLVIRVFIGFYQDVPSNTAKAEVLKESIALMSEKSAINLALQHEKKLIEAEELKQQKEIKSNKKIAYLTFDDGPSKNTLEILDILKEYNIKATFFVIGNLAEKNPDIINRIYKEGHALGNHSYSHKYKKVYKNTTSFLNEIRSTERVLKEILGEDFETNIIRFPGGSFGEKKAPFRKVAIDNGYMYYDWNALNGDAEGHNISKNKLFQRFKNTSKGKKKLIILMHDMESKKTTVEILPDIIEYLQQNGYEFNVIK</sequence>